<organism evidence="8 9">
    <name type="scientific">Clostridium tarantellae</name>
    <dbReference type="NCBI Taxonomy" id="39493"/>
    <lineage>
        <taxon>Bacteria</taxon>
        <taxon>Bacillati</taxon>
        <taxon>Bacillota</taxon>
        <taxon>Clostridia</taxon>
        <taxon>Eubacteriales</taxon>
        <taxon>Clostridiaceae</taxon>
        <taxon>Clostridium</taxon>
    </lineage>
</organism>
<evidence type="ECO:0000256" key="5">
    <source>
        <dbReference type="ARBA" id="ARBA00022825"/>
    </source>
</evidence>
<protein>
    <submittedName>
        <fullName evidence="8">Uncharacterized protein</fullName>
    </submittedName>
</protein>
<dbReference type="GO" id="GO:0006508">
    <property type="term" value="P:proteolysis"/>
    <property type="evidence" value="ECO:0007669"/>
    <property type="project" value="UniProtKB-KW"/>
</dbReference>
<keyword evidence="4" id="KW-0378">Hydrolase</keyword>
<dbReference type="AlphaFoldDB" id="A0A6I1MXW3"/>
<proteinExistence type="inferred from homology"/>
<keyword evidence="2" id="KW-0121">Carboxypeptidase</keyword>
<dbReference type="Pfam" id="PF17676">
    <property type="entry name" value="Peptidase_S66C"/>
    <property type="match status" value="1"/>
</dbReference>
<dbReference type="EMBL" id="WHJC01000382">
    <property type="protein sequence ID" value="MPQ44979.1"/>
    <property type="molecule type" value="Genomic_DNA"/>
</dbReference>
<dbReference type="InterPro" id="IPR027461">
    <property type="entry name" value="Carboxypeptidase_A_C_sf"/>
</dbReference>
<evidence type="ECO:0000313" key="8">
    <source>
        <dbReference type="EMBL" id="MPQ44979.1"/>
    </source>
</evidence>
<accession>A0A6I1MXW3</accession>
<dbReference type="GO" id="GO:0004180">
    <property type="term" value="F:carboxypeptidase activity"/>
    <property type="evidence" value="ECO:0007669"/>
    <property type="project" value="UniProtKB-KW"/>
</dbReference>
<dbReference type="InterPro" id="IPR027478">
    <property type="entry name" value="LdcA_N"/>
</dbReference>
<reference evidence="8 9" key="1">
    <citation type="submission" date="2019-10" db="EMBL/GenBank/DDBJ databases">
        <title>The Genome Sequence of Clostridium tarantellae Isolated from Fish Brain.</title>
        <authorList>
            <person name="Bano L."/>
            <person name="Kiel M."/>
            <person name="Sales G."/>
            <person name="Doxey A.C."/>
            <person name="Mansfield M.J."/>
            <person name="Schiavone M."/>
            <person name="Rossetto O."/>
            <person name="Pirazzini M."/>
            <person name="Dobrindt U."/>
            <person name="Montecucco C."/>
        </authorList>
    </citation>
    <scope>NUCLEOTIDE SEQUENCE [LARGE SCALE GENOMIC DNA]</scope>
    <source>
        <strain evidence="8 9">DSM 3997</strain>
    </source>
</reference>
<keyword evidence="3" id="KW-0645">Protease</keyword>
<dbReference type="InterPro" id="IPR029062">
    <property type="entry name" value="Class_I_gatase-like"/>
</dbReference>
<dbReference type="Proteomes" id="UP000430345">
    <property type="component" value="Unassembled WGS sequence"/>
</dbReference>
<evidence type="ECO:0000259" key="7">
    <source>
        <dbReference type="Pfam" id="PF17676"/>
    </source>
</evidence>
<feature type="domain" description="LD-carboxypeptidase C-terminal" evidence="7">
    <location>
        <begin position="75"/>
        <end position="187"/>
    </location>
</feature>
<dbReference type="InterPro" id="IPR040921">
    <property type="entry name" value="Peptidase_S66C"/>
</dbReference>
<evidence type="ECO:0000256" key="2">
    <source>
        <dbReference type="ARBA" id="ARBA00022645"/>
    </source>
</evidence>
<evidence type="ECO:0000256" key="3">
    <source>
        <dbReference type="ARBA" id="ARBA00022670"/>
    </source>
</evidence>
<dbReference type="GO" id="GO:0008236">
    <property type="term" value="F:serine-type peptidase activity"/>
    <property type="evidence" value="ECO:0007669"/>
    <property type="project" value="UniProtKB-KW"/>
</dbReference>
<comment type="similarity">
    <text evidence="1">Belongs to the peptidase S66 family.</text>
</comment>
<dbReference type="Gene3D" id="3.40.50.10740">
    <property type="entry name" value="Class I glutamine amidotransferase-like"/>
    <property type="match status" value="1"/>
</dbReference>
<comment type="caution">
    <text evidence="8">The sequence shown here is derived from an EMBL/GenBank/DDBJ whole genome shotgun (WGS) entry which is preliminary data.</text>
</comment>
<evidence type="ECO:0000256" key="1">
    <source>
        <dbReference type="ARBA" id="ARBA00010233"/>
    </source>
</evidence>
<evidence type="ECO:0000259" key="6">
    <source>
        <dbReference type="Pfam" id="PF02016"/>
    </source>
</evidence>
<dbReference type="InterPro" id="IPR003507">
    <property type="entry name" value="S66_fam"/>
</dbReference>
<keyword evidence="9" id="KW-1185">Reference proteome</keyword>
<keyword evidence="5" id="KW-0720">Serine protease</keyword>
<evidence type="ECO:0000313" key="9">
    <source>
        <dbReference type="Proteomes" id="UP000430345"/>
    </source>
</evidence>
<dbReference type="InterPro" id="IPR040449">
    <property type="entry name" value="Peptidase_S66_N"/>
</dbReference>
<gene>
    <name evidence="8" type="ORF">GBZ86_14715</name>
</gene>
<sequence>MIKDNPKSFFGYSDVTVILNSIYSKSNIDTYLYQIRNLIGSNREEQIFNFVETFINEKNNIYNFEYKWIQNKKMEGIVIGGNIRCFLKLVGTKFIPTFKNKILFLESLSGNAARIKSYLTQYKNMGVFNEVNGVILGTFKEMEINKYNLTVEELVLDIINNENLPIVKTKNIGHGNDSKCLVLGKKIILES</sequence>
<name>A0A6I1MXW3_9CLOT</name>
<dbReference type="Pfam" id="PF02016">
    <property type="entry name" value="Peptidase_S66"/>
    <property type="match status" value="1"/>
</dbReference>
<dbReference type="SUPFAM" id="SSF141986">
    <property type="entry name" value="LD-carboxypeptidase A C-terminal domain-like"/>
    <property type="match status" value="1"/>
</dbReference>
<evidence type="ECO:0000256" key="4">
    <source>
        <dbReference type="ARBA" id="ARBA00022801"/>
    </source>
</evidence>
<dbReference type="Gene3D" id="3.50.30.60">
    <property type="entry name" value="LD-carboxypeptidase A C-terminal domain-like"/>
    <property type="match status" value="1"/>
</dbReference>
<feature type="domain" description="LD-carboxypeptidase N-terminal" evidence="6">
    <location>
        <begin position="2"/>
        <end position="31"/>
    </location>
</feature>
<dbReference type="PANTHER" id="PTHR30237">
    <property type="entry name" value="MURAMOYLTETRAPEPTIDE CARBOXYPEPTIDASE"/>
    <property type="match status" value="1"/>
</dbReference>
<dbReference type="SUPFAM" id="SSF52317">
    <property type="entry name" value="Class I glutamine amidotransferase-like"/>
    <property type="match status" value="1"/>
</dbReference>
<dbReference type="PANTHER" id="PTHR30237:SF2">
    <property type="entry name" value="MUREIN TETRAPEPTIDE CARBOXYPEPTIDASE"/>
    <property type="match status" value="1"/>
</dbReference>